<dbReference type="STRING" id="75743.A0A401NZD2"/>
<dbReference type="SUPFAM" id="SSF50044">
    <property type="entry name" value="SH3-domain"/>
    <property type="match status" value="1"/>
</dbReference>
<evidence type="ECO:0000313" key="6">
    <source>
        <dbReference type="Proteomes" id="UP000288216"/>
    </source>
</evidence>
<evidence type="ECO:0000259" key="4">
    <source>
        <dbReference type="PROSITE" id="PS50002"/>
    </source>
</evidence>
<dbReference type="Gene3D" id="2.30.30.40">
    <property type="entry name" value="SH3 Domains"/>
    <property type="match status" value="1"/>
</dbReference>
<keyword evidence="6" id="KW-1185">Reference proteome</keyword>
<proteinExistence type="predicted"/>
<dbReference type="PANTHER" id="PTHR14234">
    <property type="entry name" value="RIM BINDING PROTEIN-RELATED"/>
    <property type="match status" value="1"/>
</dbReference>
<dbReference type="OrthoDB" id="4158657at2759"/>
<comment type="caution">
    <text evidence="5">The sequence shown here is derived from an EMBL/GenBank/DDBJ whole genome shotgun (WGS) entry which is preliminary data.</text>
</comment>
<dbReference type="InterPro" id="IPR040325">
    <property type="entry name" value="RIMBP1/2/3"/>
</dbReference>
<name>A0A401NZD2_SCYTO</name>
<sequence length="159" mass="17436">MGSACTKILLEDLDMSVPFQVSIQTVGANGLASEKVTVQFLNCQSHKKALSVQPRLSPASQTDMNSETLQFTAIYDYNPLRDSPNIHPSHELAFKEGDVIWLYGKQRRDGFCEAEVNGRRGLIPISFLDASIGLPKTLRQKATRPASSPPGHHGSMNVI</sequence>
<evidence type="ECO:0000256" key="1">
    <source>
        <dbReference type="ARBA" id="ARBA00022443"/>
    </source>
</evidence>
<dbReference type="InterPro" id="IPR036028">
    <property type="entry name" value="SH3-like_dom_sf"/>
</dbReference>
<accession>A0A401NZD2</accession>
<feature type="region of interest" description="Disordered" evidence="3">
    <location>
        <begin position="138"/>
        <end position="159"/>
    </location>
</feature>
<dbReference type="GO" id="GO:0007274">
    <property type="term" value="P:neuromuscular synaptic transmission"/>
    <property type="evidence" value="ECO:0007669"/>
    <property type="project" value="TreeGrafter"/>
</dbReference>
<dbReference type="InterPro" id="IPR001452">
    <property type="entry name" value="SH3_domain"/>
</dbReference>
<dbReference type="Proteomes" id="UP000288216">
    <property type="component" value="Unassembled WGS sequence"/>
</dbReference>
<protein>
    <recommendedName>
        <fullName evidence="4">SH3 domain-containing protein</fullName>
    </recommendedName>
</protein>
<dbReference type="PROSITE" id="PS50002">
    <property type="entry name" value="SH3"/>
    <property type="match status" value="1"/>
</dbReference>
<dbReference type="SMART" id="SM00326">
    <property type="entry name" value="SH3"/>
    <property type="match status" value="1"/>
</dbReference>
<keyword evidence="1 2" id="KW-0728">SH3 domain</keyword>
<gene>
    <name evidence="5" type="ORF">scyTo_0004929</name>
</gene>
<reference evidence="5 6" key="1">
    <citation type="journal article" date="2018" name="Nat. Ecol. Evol.">
        <title>Shark genomes provide insights into elasmobranch evolution and the origin of vertebrates.</title>
        <authorList>
            <person name="Hara Y"/>
            <person name="Yamaguchi K"/>
            <person name="Onimaru K"/>
            <person name="Kadota M"/>
            <person name="Koyanagi M"/>
            <person name="Keeley SD"/>
            <person name="Tatsumi K"/>
            <person name="Tanaka K"/>
            <person name="Motone F"/>
            <person name="Kageyama Y"/>
            <person name="Nozu R"/>
            <person name="Adachi N"/>
            <person name="Nishimura O"/>
            <person name="Nakagawa R"/>
            <person name="Tanegashima C"/>
            <person name="Kiyatake I"/>
            <person name="Matsumoto R"/>
            <person name="Murakumo K"/>
            <person name="Nishida K"/>
            <person name="Terakita A"/>
            <person name="Kuratani S"/>
            <person name="Sato K"/>
            <person name="Hyodo S Kuraku.S."/>
        </authorList>
    </citation>
    <scope>NUCLEOTIDE SEQUENCE [LARGE SCALE GENOMIC DNA]</scope>
</reference>
<dbReference type="EMBL" id="BFAA01001488">
    <property type="protein sequence ID" value="GCB66215.1"/>
    <property type="molecule type" value="Genomic_DNA"/>
</dbReference>
<dbReference type="PRINTS" id="PR00452">
    <property type="entry name" value="SH3DOMAIN"/>
</dbReference>
<evidence type="ECO:0000313" key="5">
    <source>
        <dbReference type="EMBL" id="GCB66215.1"/>
    </source>
</evidence>
<evidence type="ECO:0000256" key="3">
    <source>
        <dbReference type="SAM" id="MobiDB-lite"/>
    </source>
</evidence>
<feature type="domain" description="SH3" evidence="4">
    <location>
        <begin position="66"/>
        <end position="133"/>
    </location>
</feature>
<dbReference type="PANTHER" id="PTHR14234:SF19">
    <property type="entry name" value="RIM-BINDING PROTEIN, ISOFORM F"/>
    <property type="match status" value="1"/>
</dbReference>
<organism evidence="5 6">
    <name type="scientific">Scyliorhinus torazame</name>
    <name type="common">Cloudy catshark</name>
    <name type="synonym">Catulus torazame</name>
    <dbReference type="NCBI Taxonomy" id="75743"/>
    <lineage>
        <taxon>Eukaryota</taxon>
        <taxon>Metazoa</taxon>
        <taxon>Chordata</taxon>
        <taxon>Craniata</taxon>
        <taxon>Vertebrata</taxon>
        <taxon>Chondrichthyes</taxon>
        <taxon>Elasmobranchii</taxon>
        <taxon>Galeomorphii</taxon>
        <taxon>Galeoidea</taxon>
        <taxon>Carcharhiniformes</taxon>
        <taxon>Scyliorhinidae</taxon>
        <taxon>Scyliorhinus</taxon>
    </lineage>
</organism>
<dbReference type="GO" id="GO:0045202">
    <property type="term" value="C:synapse"/>
    <property type="evidence" value="ECO:0007669"/>
    <property type="project" value="GOC"/>
</dbReference>
<evidence type="ECO:0000256" key="2">
    <source>
        <dbReference type="PROSITE-ProRule" id="PRU00192"/>
    </source>
</evidence>
<dbReference type="AlphaFoldDB" id="A0A401NZD2"/>
<dbReference type="Pfam" id="PF07653">
    <property type="entry name" value="SH3_2"/>
    <property type="match status" value="1"/>
</dbReference>